<dbReference type="Pfam" id="PF13467">
    <property type="entry name" value="RHH_4"/>
    <property type="match status" value="1"/>
</dbReference>
<dbReference type="AlphaFoldDB" id="A0AAU9QQ28"/>
<dbReference type="Proteomes" id="UP001295462">
    <property type="component" value="Unassembled WGS sequence"/>
</dbReference>
<organism evidence="2 3">
    <name type="scientific">Vibrio jasicida</name>
    <dbReference type="NCBI Taxonomy" id="766224"/>
    <lineage>
        <taxon>Bacteria</taxon>
        <taxon>Pseudomonadati</taxon>
        <taxon>Pseudomonadota</taxon>
        <taxon>Gammaproteobacteria</taxon>
        <taxon>Vibrionales</taxon>
        <taxon>Vibrionaceae</taxon>
        <taxon>Vibrio</taxon>
    </lineage>
</organism>
<dbReference type="InterPro" id="IPR027373">
    <property type="entry name" value="RHH_dom"/>
</dbReference>
<dbReference type="InterPro" id="IPR038268">
    <property type="entry name" value="RHH_sf"/>
</dbReference>
<sequence>MIETVDGLLPPFNNCGSFIKTNNLMCEIFAKQPQENYQFVTRSIRIDGHATSVKLESSFWLILEEIASAQDMTVPKFITTVYQEALEHNGEVNNFASLLRCACLTYARQPQATLDQALSEQN</sequence>
<gene>
    <name evidence="2" type="ORF">THF1A12_250106</name>
</gene>
<evidence type="ECO:0000313" key="2">
    <source>
        <dbReference type="EMBL" id="CAH1592775.1"/>
    </source>
</evidence>
<protein>
    <submittedName>
        <fullName evidence="2">Arylsulfate sulfotransferase</fullName>
    </submittedName>
</protein>
<reference evidence="2" key="1">
    <citation type="submission" date="2022-01" db="EMBL/GenBank/DDBJ databases">
        <authorList>
            <person name="Lagorce A."/>
        </authorList>
    </citation>
    <scope>NUCLEOTIDE SEQUENCE</scope>
    <source>
        <strain evidence="2">Th15_F1_A12</strain>
    </source>
</reference>
<feature type="domain" description="Ribbon-helix-helix" evidence="1">
    <location>
        <begin position="40"/>
        <end position="106"/>
    </location>
</feature>
<dbReference type="Gene3D" id="1.10.3990.20">
    <property type="entry name" value="protein bp1543"/>
    <property type="match status" value="1"/>
</dbReference>
<dbReference type="EMBL" id="CAKMUD010000078">
    <property type="protein sequence ID" value="CAH1592775.1"/>
    <property type="molecule type" value="Genomic_DNA"/>
</dbReference>
<name>A0AAU9QQ28_9VIBR</name>
<accession>A0AAU9QQ28</accession>
<evidence type="ECO:0000313" key="3">
    <source>
        <dbReference type="Proteomes" id="UP001295462"/>
    </source>
</evidence>
<evidence type="ECO:0000259" key="1">
    <source>
        <dbReference type="Pfam" id="PF13467"/>
    </source>
</evidence>
<comment type="caution">
    <text evidence="2">The sequence shown here is derived from an EMBL/GenBank/DDBJ whole genome shotgun (WGS) entry which is preliminary data.</text>
</comment>
<proteinExistence type="predicted"/>